<dbReference type="EMBL" id="FN667741">
    <property type="protein sequence ID" value="CBJ82708.1"/>
    <property type="molecule type" value="Genomic_DNA"/>
</dbReference>
<organism evidence="2 3">
    <name type="scientific">Xenorhabdus bovienii (strain SS-2004)</name>
    <name type="common">Xenorhabdus nematophila subsp. bovienii</name>
    <dbReference type="NCBI Taxonomy" id="406818"/>
    <lineage>
        <taxon>Bacteria</taxon>
        <taxon>Pseudomonadati</taxon>
        <taxon>Pseudomonadota</taxon>
        <taxon>Gammaproteobacteria</taxon>
        <taxon>Enterobacterales</taxon>
        <taxon>Morganellaceae</taxon>
        <taxon>Xenorhabdus</taxon>
    </lineage>
</organism>
<reference evidence="2" key="1">
    <citation type="journal article" date="2011" name="PLoS ONE">
        <title>The entomopathogenic bacterial endosymbionts xenorhabdus and photorhabdus: convergent lifestyles from divergent genomes.</title>
        <authorList>
            <person name="Chaston J.M."/>
            <person name="Suen G."/>
            <person name="Tucker S.L."/>
            <person name="Andersen A.W."/>
            <person name="Bhasin A."/>
            <person name="Bode E."/>
            <person name="Bode H.B."/>
            <person name="Brachmann A.O."/>
            <person name="Cowles C.E."/>
            <person name="Cowles K.N."/>
            <person name="Darby C."/>
            <person name="de Leon L."/>
            <person name="Drace K."/>
            <person name="Du Z."/>
            <person name="Givaudan A."/>
            <person name="Herbert Tran E.E."/>
            <person name="Jewell K.A."/>
            <person name="Knack J.J."/>
            <person name="Krasomil-Osterfeld K.C."/>
            <person name="Kukor R."/>
            <person name="Lanois A."/>
            <person name="Latreille P."/>
            <person name="Leimgruber N.K."/>
            <person name="Lipke C.M."/>
            <person name="Liu R."/>
            <person name="Lu X."/>
            <person name="Martens E.C."/>
            <person name="Marri P.R."/>
            <person name="Medigue C."/>
            <person name="Menard M.L."/>
            <person name="Miller N.M."/>
            <person name="Morales-Soto N."/>
            <person name="Norton S."/>
            <person name="Ogier J.C."/>
            <person name="Orchard S.S."/>
            <person name="Park D."/>
            <person name="Park Y."/>
            <person name="Qurollo B.A."/>
            <person name="Sugar D.R."/>
            <person name="Richards G.R."/>
            <person name="Rouy Z."/>
            <person name="Slominski B."/>
            <person name="Slominski K."/>
            <person name="Snyder H."/>
            <person name="Tjaden B.C."/>
            <person name="van der Hoeven R."/>
            <person name="Welch R.D."/>
            <person name="Wheeler C."/>
            <person name="Xiang B."/>
            <person name="Barbazuk B."/>
            <person name="Gaudriault S."/>
            <person name="Goodner B."/>
            <person name="Slater S.C."/>
            <person name="Forst S."/>
            <person name="Goldman B.S."/>
            <person name="Goodrich-Blair H."/>
        </authorList>
    </citation>
    <scope>NUCLEOTIDE SEQUENCE [LARGE SCALE GENOMIC DNA]</scope>
    <source>
        <strain evidence="2">SS-2004</strain>
    </source>
</reference>
<evidence type="ECO:0000256" key="1">
    <source>
        <dbReference type="SAM" id="MobiDB-lite"/>
    </source>
</evidence>
<dbReference type="STRING" id="406818.XBJ1_3590"/>
<dbReference type="KEGG" id="xbo:XBJ1_3590"/>
<accession>D3V4X9</accession>
<feature type="region of interest" description="Disordered" evidence="1">
    <location>
        <begin position="18"/>
        <end position="44"/>
    </location>
</feature>
<evidence type="ECO:0000313" key="3">
    <source>
        <dbReference type="Proteomes" id="UP000002045"/>
    </source>
</evidence>
<dbReference type="Proteomes" id="UP000002045">
    <property type="component" value="Chromosome"/>
</dbReference>
<gene>
    <name evidence="2" type="ordered locus">XBJ1_3590</name>
</gene>
<protein>
    <submittedName>
        <fullName evidence="2">Uncharacterized protein</fullName>
    </submittedName>
</protein>
<name>D3V4X9_XENBS</name>
<dbReference type="HOGENOM" id="CLU_3224040_0_0_6"/>
<dbReference type="AlphaFoldDB" id="D3V4X9"/>
<sequence length="44" mass="5014">MGDNINRIVQAFERFSDKEHRSGLAQKQGSLPDDRLMRQNPVSA</sequence>
<proteinExistence type="predicted"/>
<evidence type="ECO:0000313" key="2">
    <source>
        <dbReference type="EMBL" id="CBJ82708.1"/>
    </source>
</evidence>